<accession>A0ABW6K6Y6</accession>
<keyword evidence="1" id="KW-1133">Transmembrane helix</keyword>
<keyword evidence="1" id="KW-0472">Membrane</keyword>
<comment type="caution">
    <text evidence="2">The sequence shown here is derived from an EMBL/GenBank/DDBJ whole genome shotgun (WGS) entry which is preliminary data.</text>
</comment>
<organism evidence="2 3">
    <name type="scientific">Cytobacillus mangrovibacter</name>
    <dbReference type="NCBI Taxonomy" id="3299024"/>
    <lineage>
        <taxon>Bacteria</taxon>
        <taxon>Bacillati</taxon>
        <taxon>Bacillota</taxon>
        <taxon>Bacilli</taxon>
        <taxon>Bacillales</taxon>
        <taxon>Bacillaceae</taxon>
        <taxon>Cytobacillus</taxon>
    </lineage>
</organism>
<evidence type="ECO:0000313" key="3">
    <source>
        <dbReference type="Proteomes" id="UP001601058"/>
    </source>
</evidence>
<reference evidence="2 3" key="1">
    <citation type="submission" date="2024-08" db="EMBL/GenBank/DDBJ databases">
        <title>Two novel Cytobacillus novel species.</title>
        <authorList>
            <person name="Liu G."/>
        </authorList>
    </citation>
    <scope>NUCLEOTIDE SEQUENCE [LARGE SCALE GENOMIC DNA]</scope>
    <source>
        <strain evidence="2 3">FJAT-53684</strain>
    </source>
</reference>
<dbReference type="Proteomes" id="UP001601058">
    <property type="component" value="Unassembled WGS sequence"/>
</dbReference>
<feature type="transmembrane region" description="Helical" evidence="1">
    <location>
        <begin position="6"/>
        <end position="26"/>
    </location>
</feature>
<evidence type="ECO:0000313" key="2">
    <source>
        <dbReference type="EMBL" id="MFE8698733.1"/>
    </source>
</evidence>
<dbReference type="RefSeq" id="WP_389223608.1">
    <property type="nucleotide sequence ID" value="NZ_JBIACJ010000019.1"/>
</dbReference>
<dbReference type="EMBL" id="JBIACJ010000019">
    <property type="protein sequence ID" value="MFE8698733.1"/>
    <property type="molecule type" value="Genomic_DNA"/>
</dbReference>
<proteinExistence type="predicted"/>
<gene>
    <name evidence="2" type="ORF">ACFYKT_20785</name>
</gene>
<evidence type="ECO:0000256" key="1">
    <source>
        <dbReference type="SAM" id="Phobius"/>
    </source>
</evidence>
<sequence>MKLRNYVLYVGMAIVLISLIGNYLFFSVKQLKQPIMLKHYYDIPFQNGFMLELHYLVNRNEDVDIQMATVPGTEIILSPTFESHAETYRHYKIKTMYVRLEDYMLGNIPAESLRFNEITAHLSNGESVAMDIGEISFFKPTEAALQFKASGGSSDNSGFYIVEAEKNIELSGINIPYFEDLKSALSLRLNQDQVELKKSPHRPGNSLFSGGQPLRPDLFPITLQKGESLSINYQFSFEKDNSIQRNFYQINGRLEGKKQNGLAYTTPFDLTYRPYLNEKDIQAIVKEANND</sequence>
<keyword evidence="1" id="KW-0812">Transmembrane</keyword>
<name>A0ABW6K6Y6_9BACI</name>
<protein>
    <submittedName>
        <fullName evidence="2">Uncharacterized protein</fullName>
    </submittedName>
</protein>
<keyword evidence="3" id="KW-1185">Reference proteome</keyword>